<dbReference type="AlphaFoldDB" id="A0A1H0GZD8"/>
<sequence length="29" mass="3342">MMCKFRLKKITGSGSEAAWEYEITADMDE</sequence>
<organism evidence="1 2">
    <name type="scientific">Lentzea jiangxiensis</name>
    <dbReference type="NCBI Taxonomy" id="641025"/>
    <lineage>
        <taxon>Bacteria</taxon>
        <taxon>Bacillati</taxon>
        <taxon>Actinomycetota</taxon>
        <taxon>Actinomycetes</taxon>
        <taxon>Pseudonocardiales</taxon>
        <taxon>Pseudonocardiaceae</taxon>
        <taxon>Lentzea</taxon>
    </lineage>
</organism>
<keyword evidence="2" id="KW-1185">Reference proteome</keyword>
<gene>
    <name evidence="1" type="ORF">SAMN05421507_1011434</name>
</gene>
<protein>
    <submittedName>
        <fullName evidence="1">Uncharacterized protein</fullName>
    </submittedName>
</protein>
<proteinExistence type="predicted"/>
<evidence type="ECO:0000313" key="2">
    <source>
        <dbReference type="Proteomes" id="UP000199691"/>
    </source>
</evidence>
<reference evidence="2" key="1">
    <citation type="submission" date="2016-10" db="EMBL/GenBank/DDBJ databases">
        <authorList>
            <person name="Varghese N."/>
            <person name="Submissions S."/>
        </authorList>
    </citation>
    <scope>NUCLEOTIDE SEQUENCE [LARGE SCALE GENOMIC DNA]</scope>
    <source>
        <strain evidence="2">CGMCC 4.6609</strain>
    </source>
</reference>
<evidence type="ECO:0000313" key="1">
    <source>
        <dbReference type="EMBL" id="SDO12230.1"/>
    </source>
</evidence>
<dbReference type="STRING" id="641025.SAMN05421507_1011434"/>
<accession>A0A1H0GZD8</accession>
<dbReference type="Proteomes" id="UP000199691">
    <property type="component" value="Unassembled WGS sequence"/>
</dbReference>
<dbReference type="EMBL" id="FNIX01000001">
    <property type="protein sequence ID" value="SDO12230.1"/>
    <property type="molecule type" value="Genomic_DNA"/>
</dbReference>
<name>A0A1H0GZD8_9PSEU</name>